<evidence type="ECO:0000313" key="2">
    <source>
        <dbReference type="Proteomes" id="UP000436016"/>
    </source>
</evidence>
<sequence>MQGRLLDITRMANRADLRHATGIDRVELAYARHLSDGAAPACFLWRGPRRWALLDASGLAAMLAVQSGHMDMAPDLLGRIDRRLGRRTALRAAAESAVRRQALSLGPPDRVARQAGRRLGQGFEFLSVGHAPITAVAYARLRRAGAGRISTMVHDLIPLTHPEECRPGTAERFLRFLDPALAASDRIICNSCATRDALQRMRGASGLPDLTVAHLGTDLPPRAAAPDPGDRPLFVILSTIEPRKNHALLLDIWERFAATLPADALPHLHIVGRRGWRNEDLFARLDASPLVGQCIFEHGDLGDAALAQLLDRATALLMPSRAEGFGLPVAEARMRGLPVIASDLPALREVGGDAALYIPPAERDTWAAAILEAATADRGPDMAAGGSGDFTWAAHFEQVFGP</sequence>
<dbReference type="Gene3D" id="3.40.50.2000">
    <property type="entry name" value="Glycogen Phosphorylase B"/>
    <property type="match status" value="2"/>
</dbReference>
<dbReference type="GO" id="GO:0016757">
    <property type="term" value="F:glycosyltransferase activity"/>
    <property type="evidence" value="ECO:0007669"/>
    <property type="project" value="TreeGrafter"/>
</dbReference>
<dbReference type="Proteomes" id="UP000436016">
    <property type="component" value="Unassembled WGS sequence"/>
</dbReference>
<dbReference type="Pfam" id="PF13692">
    <property type="entry name" value="Glyco_trans_1_4"/>
    <property type="match status" value="1"/>
</dbReference>
<dbReference type="CDD" id="cd03809">
    <property type="entry name" value="GT4_MtfB-like"/>
    <property type="match status" value="1"/>
</dbReference>
<dbReference type="PANTHER" id="PTHR46401:SF9">
    <property type="entry name" value="MANNOSYLTRANSFERASE A"/>
    <property type="match status" value="1"/>
</dbReference>
<dbReference type="EMBL" id="WUWG01000001">
    <property type="protein sequence ID" value="MXU64689.1"/>
    <property type="molecule type" value="Genomic_DNA"/>
</dbReference>
<dbReference type="RefSeq" id="WP_160852309.1">
    <property type="nucleotide sequence ID" value="NZ_WUWG01000001.1"/>
</dbReference>
<gene>
    <name evidence="1" type="ORF">GSH16_04475</name>
</gene>
<comment type="caution">
    <text evidence="1">The sequence shown here is derived from an EMBL/GenBank/DDBJ whole genome shotgun (WGS) entry which is preliminary data.</text>
</comment>
<accession>A0A6B0TPU3</accession>
<proteinExistence type="predicted"/>
<evidence type="ECO:0000313" key="1">
    <source>
        <dbReference type="EMBL" id="MXU64689.1"/>
    </source>
</evidence>
<reference evidence="1 2" key="1">
    <citation type="submission" date="2019-12" db="EMBL/GenBank/DDBJ databases">
        <title>Strain KN286 was isolated from seawater, which was collected from Caroline Seamount in the tropical western Pacific.</title>
        <authorList>
            <person name="Wang Q."/>
        </authorList>
    </citation>
    <scope>NUCLEOTIDE SEQUENCE [LARGE SCALE GENOMIC DNA]</scope>
    <source>
        <strain evidence="1 2">KN286</strain>
    </source>
</reference>
<dbReference type="PANTHER" id="PTHR46401">
    <property type="entry name" value="GLYCOSYLTRANSFERASE WBBK-RELATED"/>
    <property type="match status" value="1"/>
</dbReference>
<organism evidence="1 2">
    <name type="scientific">Oceanomicrobium pacificus</name>
    <dbReference type="NCBI Taxonomy" id="2692916"/>
    <lineage>
        <taxon>Bacteria</taxon>
        <taxon>Pseudomonadati</taxon>
        <taxon>Pseudomonadota</taxon>
        <taxon>Alphaproteobacteria</taxon>
        <taxon>Rhodobacterales</taxon>
        <taxon>Paracoccaceae</taxon>
        <taxon>Oceanomicrobium</taxon>
    </lineage>
</organism>
<keyword evidence="2" id="KW-1185">Reference proteome</keyword>
<dbReference type="SUPFAM" id="SSF53756">
    <property type="entry name" value="UDP-Glycosyltransferase/glycogen phosphorylase"/>
    <property type="match status" value="1"/>
</dbReference>
<keyword evidence="1" id="KW-0808">Transferase</keyword>
<name>A0A6B0TPU3_9RHOB</name>
<protein>
    <submittedName>
        <fullName evidence="1">Glycosyltransferase</fullName>
    </submittedName>
</protein>
<dbReference type="AlphaFoldDB" id="A0A6B0TPU3"/>